<dbReference type="GO" id="GO:0008676">
    <property type="term" value="F:3-deoxy-8-phosphooctulonate synthase activity"/>
    <property type="evidence" value="ECO:0007669"/>
    <property type="project" value="UniProtKB-EC"/>
</dbReference>
<dbReference type="InterPro" id="IPR006218">
    <property type="entry name" value="DAHP1/KDSA"/>
</dbReference>
<comment type="subcellular location">
    <subcellularLocation>
        <location evidence="1">Cytoplasm</location>
    </subcellularLocation>
</comment>
<dbReference type="InterPro" id="IPR013785">
    <property type="entry name" value="Aldolase_TIM"/>
</dbReference>
<feature type="domain" description="DAHP synthetase I/KDSA" evidence="7">
    <location>
        <begin position="8"/>
        <end position="254"/>
    </location>
</feature>
<dbReference type="NCBIfam" id="TIGR01362">
    <property type="entry name" value="KDO8P_synth"/>
    <property type="match status" value="1"/>
</dbReference>
<dbReference type="Pfam" id="PF00793">
    <property type="entry name" value="DAHP_synth_1"/>
    <property type="match status" value="1"/>
</dbReference>
<keyword evidence="5 8" id="KW-0808">Transferase</keyword>
<gene>
    <name evidence="8" type="ORF">MNBD_DELTA01-349</name>
</gene>
<evidence type="ECO:0000256" key="5">
    <source>
        <dbReference type="ARBA" id="ARBA00022679"/>
    </source>
</evidence>
<comment type="catalytic activity">
    <reaction evidence="6">
        <text>D-arabinose 5-phosphate + phosphoenolpyruvate + H2O = 3-deoxy-alpha-D-manno-2-octulosonate-8-phosphate + phosphate</text>
        <dbReference type="Rhea" id="RHEA:14053"/>
        <dbReference type="ChEBI" id="CHEBI:15377"/>
        <dbReference type="ChEBI" id="CHEBI:43474"/>
        <dbReference type="ChEBI" id="CHEBI:57693"/>
        <dbReference type="ChEBI" id="CHEBI:58702"/>
        <dbReference type="ChEBI" id="CHEBI:85985"/>
        <dbReference type="EC" id="2.5.1.55"/>
    </reaction>
</comment>
<dbReference type="InterPro" id="IPR006269">
    <property type="entry name" value="KDO8P_synthase"/>
</dbReference>
<dbReference type="EMBL" id="UOEA01000090">
    <property type="protein sequence ID" value="VAV85555.1"/>
    <property type="molecule type" value="Genomic_DNA"/>
</dbReference>
<evidence type="ECO:0000256" key="6">
    <source>
        <dbReference type="ARBA" id="ARBA00049112"/>
    </source>
</evidence>
<comment type="similarity">
    <text evidence="2">Belongs to the KdsA family.</text>
</comment>
<evidence type="ECO:0000259" key="7">
    <source>
        <dbReference type="Pfam" id="PF00793"/>
    </source>
</evidence>
<dbReference type="GO" id="GO:0005737">
    <property type="term" value="C:cytoplasm"/>
    <property type="evidence" value="ECO:0007669"/>
    <property type="project" value="UniProtKB-SubCell"/>
</dbReference>
<protein>
    <recommendedName>
        <fullName evidence="3">3-deoxy-8-phosphooctulonate synthase</fullName>
        <ecNumber evidence="3">2.5.1.55</ecNumber>
    </recommendedName>
</protein>
<reference evidence="8" key="1">
    <citation type="submission" date="2018-06" db="EMBL/GenBank/DDBJ databases">
        <authorList>
            <person name="Zhirakovskaya E."/>
        </authorList>
    </citation>
    <scope>NUCLEOTIDE SEQUENCE</scope>
</reference>
<evidence type="ECO:0000256" key="2">
    <source>
        <dbReference type="ARBA" id="ARBA00010499"/>
    </source>
</evidence>
<dbReference type="AlphaFoldDB" id="A0A3B0RPQ7"/>
<sequence length="273" mass="29280">MNAVKVGDITISNDSPFVLIAGTCVIEGETLALKTAEAIKKLAEAAGVPFIFKASYDKANKTIPGSYRGPGLTEGLRILEKIKKEVGVPVTSDVHWLQDVDAVSEVLDLVQIPASLCKQIDLVLDVAKKAPAINIKKGQFVSPWNMRNLVKAIEEKTDNRNIILMERGTLFGIDTMVNDFRSLDIMKSFGYPVFFDASHSCGCPGDFSKELGGSREFIPSLTRAAAGVGVAGIFLEVHEDPGAALSDADGTFPMARLSGLLTKLKAIDGVVKQ</sequence>
<dbReference type="Gene3D" id="3.20.20.70">
    <property type="entry name" value="Aldolase class I"/>
    <property type="match status" value="1"/>
</dbReference>
<proteinExistence type="inferred from homology"/>
<keyword evidence="4" id="KW-0963">Cytoplasm</keyword>
<evidence type="ECO:0000256" key="4">
    <source>
        <dbReference type="ARBA" id="ARBA00022490"/>
    </source>
</evidence>
<evidence type="ECO:0000313" key="8">
    <source>
        <dbReference type="EMBL" id="VAV85555.1"/>
    </source>
</evidence>
<organism evidence="8">
    <name type="scientific">hydrothermal vent metagenome</name>
    <dbReference type="NCBI Taxonomy" id="652676"/>
    <lineage>
        <taxon>unclassified sequences</taxon>
        <taxon>metagenomes</taxon>
        <taxon>ecological metagenomes</taxon>
    </lineage>
</organism>
<name>A0A3B0RPQ7_9ZZZZ</name>
<accession>A0A3B0RPQ7</accession>
<dbReference type="PANTHER" id="PTHR21057">
    <property type="entry name" value="PHOSPHO-2-DEHYDRO-3-DEOXYHEPTONATE ALDOLASE"/>
    <property type="match status" value="1"/>
</dbReference>
<dbReference type="SUPFAM" id="SSF51569">
    <property type="entry name" value="Aldolase"/>
    <property type="match status" value="1"/>
</dbReference>
<evidence type="ECO:0000256" key="1">
    <source>
        <dbReference type="ARBA" id="ARBA00004496"/>
    </source>
</evidence>
<evidence type="ECO:0000256" key="3">
    <source>
        <dbReference type="ARBA" id="ARBA00012693"/>
    </source>
</evidence>
<dbReference type="NCBIfam" id="NF003543">
    <property type="entry name" value="PRK05198.1"/>
    <property type="match status" value="1"/>
</dbReference>
<dbReference type="EC" id="2.5.1.55" evidence="3"/>